<dbReference type="InterPro" id="IPR005543">
    <property type="entry name" value="PASTA_dom"/>
</dbReference>
<keyword evidence="2" id="KW-0472">Membrane</keyword>
<evidence type="ECO:0000256" key="2">
    <source>
        <dbReference type="SAM" id="Phobius"/>
    </source>
</evidence>
<organism evidence="4">
    <name type="scientific">marine metagenome</name>
    <dbReference type="NCBI Taxonomy" id="408172"/>
    <lineage>
        <taxon>unclassified sequences</taxon>
        <taxon>metagenomes</taxon>
        <taxon>ecological metagenomes</taxon>
    </lineage>
</organism>
<feature type="domain" description="PASTA" evidence="3">
    <location>
        <begin position="163"/>
        <end position="232"/>
    </location>
</feature>
<dbReference type="CDD" id="cd06577">
    <property type="entry name" value="PASTA_pknB"/>
    <property type="match status" value="3"/>
</dbReference>
<evidence type="ECO:0000313" key="4">
    <source>
        <dbReference type="EMBL" id="SVB79862.1"/>
    </source>
</evidence>
<dbReference type="Gene3D" id="3.30.10.20">
    <property type="match status" value="3"/>
</dbReference>
<evidence type="ECO:0000259" key="3">
    <source>
        <dbReference type="PROSITE" id="PS51178"/>
    </source>
</evidence>
<feature type="coiled-coil region" evidence="1">
    <location>
        <begin position="179"/>
        <end position="206"/>
    </location>
</feature>
<feature type="domain" description="PASTA" evidence="3">
    <location>
        <begin position="95"/>
        <end position="162"/>
    </location>
</feature>
<sequence>MIITSAALAGVISLILFDTVIMPYLVDVPSVRVPKLKGLSVPKAAIRLRQSGLGLAIGDSLHHETIAIEAVVDQDPAEGEHVKKGRRIVVTLSKGARYYEVPDVRRVSLREARLQLEGNQLQVGQTLYLSSDAIPEGAIVGQSPSPGARLALGNSVDLQISSGSPSRTKQIPDLIGLSIEVVEDTLRKYEMRLGGIENRIDNQQTTGTILAQTPDRQQRVPRHSRIDLILSVEELPPDPAAIDSGVAP</sequence>
<keyword evidence="2" id="KW-0812">Transmembrane</keyword>
<keyword evidence="2" id="KW-1133">Transmembrane helix</keyword>
<reference evidence="4" key="1">
    <citation type="submission" date="2018-05" db="EMBL/GenBank/DDBJ databases">
        <authorList>
            <person name="Lanie J.A."/>
            <person name="Ng W.-L."/>
            <person name="Kazmierczak K.M."/>
            <person name="Andrzejewski T.M."/>
            <person name="Davidsen T.M."/>
            <person name="Wayne K.J."/>
            <person name="Tettelin H."/>
            <person name="Glass J.I."/>
            <person name="Rusch D."/>
            <person name="Podicherti R."/>
            <person name="Tsui H.-C.T."/>
            <person name="Winkler M.E."/>
        </authorList>
    </citation>
    <scope>NUCLEOTIDE SEQUENCE</scope>
</reference>
<dbReference type="SMART" id="SM00740">
    <property type="entry name" value="PASTA"/>
    <property type="match status" value="3"/>
</dbReference>
<dbReference type="PROSITE" id="PS51178">
    <property type="entry name" value="PASTA"/>
    <property type="match status" value="3"/>
</dbReference>
<evidence type="ECO:0000256" key="1">
    <source>
        <dbReference type="SAM" id="Coils"/>
    </source>
</evidence>
<gene>
    <name evidence="4" type="ORF">METZ01_LOCUS232716</name>
</gene>
<dbReference type="Pfam" id="PF03793">
    <property type="entry name" value="PASTA"/>
    <property type="match status" value="3"/>
</dbReference>
<proteinExistence type="predicted"/>
<accession>A0A382GYC5</accession>
<name>A0A382GYC5_9ZZZZ</name>
<dbReference type="EMBL" id="UINC01058043">
    <property type="protein sequence ID" value="SVB79862.1"/>
    <property type="molecule type" value="Genomic_DNA"/>
</dbReference>
<keyword evidence="1" id="KW-0175">Coiled coil</keyword>
<protein>
    <recommendedName>
        <fullName evidence="3">PASTA domain-containing protein</fullName>
    </recommendedName>
</protein>
<feature type="domain" description="PASTA" evidence="3">
    <location>
        <begin position="27"/>
        <end position="94"/>
    </location>
</feature>
<dbReference type="AlphaFoldDB" id="A0A382GYC5"/>
<feature type="transmembrane region" description="Helical" evidence="2">
    <location>
        <begin position="6"/>
        <end position="26"/>
    </location>
</feature>